<evidence type="ECO:0000256" key="2">
    <source>
        <dbReference type="ARBA" id="ARBA00009773"/>
    </source>
</evidence>
<keyword evidence="3 7" id="KW-0812">Transmembrane</keyword>
<feature type="transmembrane region" description="Helical" evidence="7">
    <location>
        <begin position="525"/>
        <end position="545"/>
    </location>
</feature>
<feature type="transmembrane region" description="Helical" evidence="7">
    <location>
        <begin position="239"/>
        <end position="260"/>
    </location>
</feature>
<dbReference type="Pfam" id="PF01594">
    <property type="entry name" value="AI-2E_transport"/>
    <property type="match status" value="1"/>
</dbReference>
<evidence type="ECO:0000256" key="5">
    <source>
        <dbReference type="ARBA" id="ARBA00023136"/>
    </source>
</evidence>
<feature type="transmembrane region" description="Helical" evidence="7">
    <location>
        <begin position="170"/>
        <end position="187"/>
    </location>
</feature>
<organism evidence="8 9">
    <name type="scientific">Musa balbisiana</name>
    <name type="common">Banana</name>
    <dbReference type="NCBI Taxonomy" id="52838"/>
    <lineage>
        <taxon>Eukaryota</taxon>
        <taxon>Viridiplantae</taxon>
        <taxon>Streptophyta</taxon>
        <taxon>Embryophyta</taxon>
        <taxon>Tracheophyta</taxon>
        <taxon>Spermatophyta</taxon>
        <taxon>Magnoliopsida</taxon>
        <taxon>Liliopsida</taxon>
        <taxon>Zingiberales</taxon>
        <taxon>Musaceae</taxon>
        <taxon>Musa</taxon>
    </lineage>
</organism>
<sequence length="642" mass="70086">MEEFIVPSTSPDSNTSDNDFSTPSWSEMFHSASLRPRPPAAEQPRDRPSASAGVLAQDPLARLALYIAMAHAGLAFSLLLLYGLYRVLHGFVRPLQWAFLCSIPLRELQRALVAFWSPPLRLGLLPALLAVPAGLLCSSAGTLADLRSALIHPSKPAHHSRDSSYGFSRLMRWLVSFWAFVVCYERLGPAGPALFALGLSLAGPAATSVVKHASFATGRSSIPSGGWVLTAGVLKHLNTIVAISLIVGMIIGAIVGGVFFSYKIGVEGKDAVMSLKSHVQKSNYAEKIGFKKWMDDNDLAGLVDQYSAKLYDTVWQQIDDLAVQYNLTDFANGFRHFLLGRSAHPSDETWTGLTRSLPHPYTVKLQALSMHVKNHEWAVIYRELDSIFRELLITREDLVVKAKDLALQGIEVSKRVLLGSTSVLGGSANLIFSIGLKFVSGAAELLNFVSQLMVFLWVLFYLITLESGGATEQAVGMIPISKSMRVRCVEVIDHAISSVLLATAKIAIFHGCLTWLLFRFFLVHFLYTSAILAFISALVPIFPPWLSSIPAVIQLLIEGRYIWAVGLAAIHRMLMDYGASVVQEEIPGHSAYLTGLSIIGGMTLFPNALEGATMGPLIMTVVIALKILYTEFVLAESEDNSN</sequence>
<evidence type="ECO:0000256" key="6">
    <source>
        <dbReference type="SAM" id="MobiDB-lite"/>
    </source>
</evidence>
<evidence type="ECO:0000256" key="1">
    <source>
        <dbReference type="ARBA" id="ARBA00004141"/>
    </source>
</evidence>
<evidence type="ECO:0000313" key="9">
    <source>
        <dbReference type="Proteomes" id="UP000317650"/>
    </source>
</evidence>
<feature type="region of interest" description="Disordered" evidence="6">
    <location>
        <begin position="1"/>
        <end position="51"/>
    </location>
</feature>
<dbReference type="PANTHER" id="PTHR21716:SF72">
    <property type="entry name" value="TRANSMEMBRANE PROTEIN C9ORF5 PROTEIN"/>
    <property type="match status" value="1"/>
</dbReference>
<proteinExistence type="inferred from homology"/>
<protein>
    <recommendedName>
        <fullName evidence="10">Transmembrane protein 245</fullName>
    </recommendedName>
</protein>
<evidence type="ECO:0000256" key="7">
    <source>
        <dbReference type="SAM" id="Phobius"/>
    </source>
</evidence>
<evidence type="ECO:0000256" key="3">
    <source>
        <dbReference type="ARBA" id="ARBA00022692"/>
    </source>
</evidence>
<feature type="transmembrane region" description="Helical" evidence="7">
    <location>
        <begin position="495"/>
        <end position="518"/>
    </location>
</feature>
<dbReference type="AlphaFoldDB" id="A0A4S8IIT6"/>
<accession>A0A4S8IIT6</accession>
<comment type="caution">
    <text evidence="8">The sequence shown here is derived from an EMBL/GenBank/DDBJ whole genome shotgun (WGS) entry which is preliminary data.</text>
</comment>
<gene>
    <name evidence="8" type="ORF">C4D60_Mb09t24270</name>
</gene>
<dbReference type="Proteomes" id="UP000317650">
    <property type="component" value="Chromosome 9"/>
</dbReference>
<name>A0A4S8IIT6_MUSBA</name>
<comment type="subcellular location">
    <subcellularLocation>
        <location evidence="1">Membrane</location>
        <topology evidence="1">Multi-pass membrane protein</topology>
    </subcellularLocation>
</comment>
<keyword evidence="4 7" id="KW-1133">Transmembrane helix</keyword>
<feature type="compositionally biased region" description="Low complexity" evidence="6">
    <location>
        <begin position="7"/>
        <end position="24"/>
    </location>
</feature>
<comment type="similarity">
    <text evidence="2">Belongs to the autoinducer-2 exporter (AI-2E) (TC 2.A.86) family.</text>
</comment>
<feature type="transmembrane region" description="Helical" evidence="7">
    <location>
        <begin position="63"/>
        <end position="85"/>
    </location>
</feature>
<dbReference type="PANTHER" id="PTHR21716">
    <property type="entry name" value="TRANSMEMBRANE PROTEIN"/>
    <property type="match status" value="1"/>
</dbReference>
<evidence type="ECO:0008006" key="10">
    <source>
        <dbReference type="Google" id="ProtNLM"/>
    </source>
</evidence>
<feature type="transmembrane region" description="Helical" evidence="7">
    <location>
        <begin position="615"/>
        <end position="635"/>
    </location>
</feature>
<dbReference type="EMBL" id="PYDT01000010">
    <property type="protein sequence ID" value="THU48250.1"/>
    <property type="molecule type" value="Genomic_DNA"/>
</dbReference>
<evidence type="ECO:0000256" key="4">
    <source>
        <dbReference type="ARBA" id="ARBA00022989"/>
    </source>
</evidence>
<evidence type="ECO:0000313" key="8">
    <source>
        <dbReference type="EMBL" id="THU48250.1"/>
    </source>
</evidence>
<dbReference type="GO" id="GO:0016020">
    <property type="term" value="C:membrane"/>
    <property type="evidence" value="ECO:0007669"/>
    <property type="project" value="UniProtKB-SubCell"/>
</dbReference>
<keyword evidence="5 7" id="KW-0472">Membrane</keyword>
<keyword evidence="9" id="KW-1185">Reference proteome</keyword>
<reference evidence="8 9" key="1">
    <citation type="journal article" date="2019" name="Nat. Plants">
        <title>Genome sequencing of Musa balbisiana reveals subgenome evolution and function divergence in polyploid bananas.</title>
        <authorList>
            <person name="Yao X."/>
        </authorList>
    </citation>
    <scope>NUCLEOTIDE SEQUENCE [LARGE SCALE GENOMIC DNA]</scope>
    <source>
        <strain evidence="9">cv. DH-PKW</strain>
        <tissue evidence="8">Leaves</tissue>
    </source>
</reference>
<dbReference type="InterPro" id="IPR002549">
    <property type="entry name" value="AI-2E-like"/>
</dbReference>